<sequence>MNMGLSLNPSNMTELQGASTSELQQGASTARLQGTGVQSHTSDQRLNILEEMLYNTQLQQGASTSQLQQGASTSQLQQGASTSQLQQGALLEYMSMNQDVEFQRQKEGRPSTTRNEGSQAFRPRRALELKPNVLKRAGDTNTSPIGRTKTEGDVEKLALLTEEEYDVIRR</sequence>
<feature type="region of interest" description="Disordered" evidence="1">
    <location>
        <begin position="102"/>
        <end position="125"/>
    </location>
</feature>
<comment type="caution">
    <text evidence="2">The sequence shown here is derived from an EMBL/GenBank/DDBJ whole genome shotgun (WGS) entry which is preliminary data.</text>
</comment>
<dbReference type="Proteomes" id="UP001054837">
    <property type="component" value="Unassembled WGS sequence"/>
</dbReference>
<gene>
    <name evidence="2" type="ORF">CDAR_102111</name>
</gene>
<evidence type="ECO:0000256" key="1">
    <source>
        <dbReference type="SAM" id="MobiDB-lite"/>
    </source>
</evidence>
<keyword evidence="3" id="KW-1185">Reference proteome</keyword>
<evidence type="ECO:0000313" key="3">
    <source>
        <dbReference type="Proteomes" id="UP001054837"/>
    </source>
</evidence>
<name>A0AAV4TBB1_9ARAC</name>
<protein>
    <submittedName>
        <fullName evidence="2">Uncharacterized protein</fullName>
    </submittedName>
</protein>
<proteinExistence type="predicted"/>
<reference evidence="2 3" key="1">
    <citation type="submission" date="2021-06" db="EMBL/GenBank/DDBJ databases">
        <title>Caerostris darwini draft genome.</title>
        <authorList>
            <person name="Kono N."/>
            <person name="Arakawa K."/>
        </authorList>
    </citation>
    <scope>NUCLEOTIDE SEQUENCE [LARGE SCALE GENOMIC DNA]</scope>
</reference>
<dbReference type="AlphaFoldDB" id="A0AAV4TBB1"/>
<feature type="region of interest" description="Disordered" evidence="1">
    <location>
        <begin position="1"/>
        <end position="42"/>
    </location>
</feature>
<evidence type="ECO:0000313" key="2">
    <source>
        <dbReference type="EMBL" id="GIY42741.1"/>
    </source>
</evidence>
<accession>A0AAV4TBB1</accession>
<dbReference type="EMBL" id="BPLQ01009259">
    <property type="protein sequence ID" value="GIY42741.1"/>
    <property type="molecule type" value="Genomic_DNA"/>
</dbReference>
<organism evidence="2 3">
    <name type="scientific">Caerostris darwini</name>
    <dbReference type="NCBI Taxonomy" id="1538125"/>
    <lineage>
        <taxon>Eukaryota</taxon>
        <taxon>Metazoa</taxon>
        <taxon>Ecdysozoa</taxon>
        <taxon>Arthropoda</taxon>
        <taxon>Chelicerata</taxon>
        <taxon>Arachnida</taxon>
        <taxon>Araneae</taxon>
        <taxon>Araneomorphae</taxon>
        <taxon>Entelegynae</taxon>
        <taxon>Araneoidea</taxon>
        <taxon>Araneidae</taxon>
        <taxon>Caerostris</taxon>
    </lineage>
</organism>